<evidence type="ECO:0000256" key="6">
    <source>
        <dbReference type="SAM" id="Phobius"/>
    </source>
</evidence>
<evidence type="ECO:0000256" key="2">
    <source>
        <dbReference type="ARBA" id="ARBA00022475"/>
    </source>
</evidence>
<feature type="transmembrane region" description="Helical" evidence="6">
    <location>
        <begin position="279"/>
        <end position="301"/>
    </location>
</feature>
<feature type="transmembrane region" description="Helical" evidence="6">
    <location>
        <begin position="137"/>
        <end position="159"/>
    </location>
</feature>
<dbReference type="GO" id="GO:0005886">
    <property type="term" value="C:plasma membrane"/>
    <property type="evidence" value="ECO:0007669"/>
    <property type="project" value="UniProtKB-SubCell"/>
</dbReference>
<evidence type="ECO:0000256" key="3">
    <source>
        <dbReference type="ARBA" id="ARBA00022692"/>
    </source>
</evidence>
<dbReference type="GO" id="GO:0022857">
    <property type="term" value="F:transmembrane transporter activity"/>
    <property type="evidence" value="ECO:0007669"/>
    <property type="project" value="InterPro"/>
</dbReference>
<feature type="transmembrane region" description="Helical" evidence="6">
    <location>
        <begin position="322"/>
        <end position="341"/>
    </location>
</feature>
<dbReference type="OrthoDB" id="372203at2157"/>
<feature type="transmembrane region" description="Helical" evidence="6">
    <location>
        <begin position="191"/>
        <end position="209"/>
    </location>
</feature>
<dbReference type="AlphaFoldDB" id="A0A4U5JHF6"/>
<accession>A0A4U5JHF6</accession>
<comment type="caution">
    <text evidence="7">The sequence shown here is derived from an EMBL/GenBank/DDBJ whole genome shotgun (WGS) entry which is preliminary data.</text>
</comment>
<name>A0A4U5JHF6_9EURY</name>
<proteinExistence type="predicted"/>
<evidence type="ECO:0000256" key="1">
    <source>
        <dbReference type="ARBA" id="ARBA00004651"/>
    </source>
</evidence>
<sequence>MSVLGRTTLKWGLLVVAAIGALFVGQFLAPAGSVTAQVFDALLTTSYASAVLRVSVPIGFAALGGIFAEKSGVINIGIEGFLVLSALSSVVAFHGLAEAGVGTTAALWTAFLAGILVSVAAAAVFAVFVIRYEADQVIAGLAIWLISLGVAPFVSLVLFESVNSPSVETFGTWRIPLLADIPGIGPVLFDASPMVYLLLVATPVSWYVLRHTRLGRRIRASGENPRALDTAGVSVSRTRYVGVLLSGVLCGIGGAGFTLGQLGRFVGAGQTSIDGRGFLGIVAYLFGNYNPITSLGGALLFASFDSLQLRLQQISELDVPSALFGVLPFIVVIVVLTLIGGTRLPAALGQHYDDEE</sequence>
<comment type="subcellular location">
    <subcellularLocation>
        <location evidence="1">Cell membrane</location>
        <topology evidence="1">Multi-pass membrane protein</topology>
    </subcellularLocation>
</comment>
<dbReference type="InterPro" id="IPR001851">
    <property type="entry name" value="ABC_transp_permease"/>
</dbReference>
<feature type="transmembrane region" description="Helical" evidence="6">
    <location>
        <begin position="240"/>
        <end position="259"/>
    </location>
</feature>
<dbReference type="RefSeq" id="WP_137275206.1">
    <property type="nucleotide sequence ID" value="NZ_QKNX01000001.1"/>
</dbReference>
<feature type="transmembrane region" description="Helical" evidence="6">
    <location>
        <begin position="46"/>
        <end position="66"/>
    </location>
</feature>
<keyword evidence="8" id="KW-1185">Reference proteome</keyword>
<evidence type="ECO:0000313" key="8">
    <source>
        <dbReference type="Proteomes" id="UP000308037"/>
    </source>
</evidence>
<keyword evidence="4 6" id="KW-1133">Transmembrane helix</keyword>
<feature type="transmembrane region" description="Helical" evidence="6">
    <location>
        <begin position="73"/>
        <end position="93"/>
    </location>
</feature>
<evidence type="ECO:0000313" key="7">
    <source>
        <dbReference type="EMBL" id="TKR27906.1"/>
    </source>
</evidence>
<dbReference type="EMBL" id="QKNX01000001">
    <property type="protein sequence ID" value="TKR27906.1"/>
    <property type="molecule type" value="Genomic_DNA"/>
</dbReference>
<dbReference type="PANTHER" id="PTHR43370:SF1">
    <property type="entry name" value="GUANOSINE ABC TRANSPORTER PERMEASE PROTEIN NUPQ"/>
    <property type="match status" value="1"/>
</dbReference>
<dbReference type="Proteomes" id="UP000308037">
    <property type="component" value="Unassembled WGS sequence"/>
</dbReference>
<dbReference type="Pfam" id="PF02653">
    <property type="entry name" value="BPD_transp_2"/>
    <property type="match status" value="1"/>
</dbReference>
<evidence type="ECO:0000256" key="4">
    <source>
        <dbReference type="ARBA" id="ARBA00022989"/>
    </source>
</evidence>
<keyword evidence="3 6" id="KW-0812">Transmembrane</keyword>
<reference evidence="7 8" key="1">
    <citation type="submission" date="2019-04" db="EMBL/GenBank/DDBJ databases">
        <title>Natronomonas sp. F20-122 a newhaloarchaeon isolated from a saline saltern of Isla Bacuta, Huelva, Spain.</title>
        <authorList>
            <person name="Duran-Viseras A."/>
            <person name="Sanchez-Porro C."/>
            <person name="Ventosa A."/>
        </authorList>
    </citation>
    <scope>NUCLEOTIDE SEQUENCE [LARGE SCALE GENOMIC DNA]</scope>
    <source>
        <strain evidence="7 8">F20-122</strain>
    </source>
</reference>
<keyword evidence="2" id="KW-1003">Cell membrane</keyword>
<organism evidence="7 8">
    <name type="scientific">Natronomonas salsuginis</name>
    <dbReference type="NCBI Taxonomy" id="2217661"/>
    <lineage>
        <taxon>Archaea</taxon>
        <taxon>Methanobacteriati</taxon>
        <taxon>Methanobacteriota</taxon>
        <taxon>Stenosarchaea group</taxon>
        <taxon>Halobacteria</taxon>
        <taxon>Halobacteriales</taxon>
        <taxon>Natronomonadaceae</taxon>
        <taxon>Natronomonas</taxon>
    </lineage>
</organism>
<keyword evidence="5 6" id="KW-0472">Membrane</keyword>
<feature type="transmembrane region" description="Helical" evidence="6">
    <location>
        <begin position="105"/>
        <end position="130"/>
    </location>
</feature>
<protein>
    <submittedName>
        <fullName evidence="7">ABC transporter permease</fullName>
    </submittedName>
</protein>
<evidence type="ECO:0000256" key="5">
    <source>
        <dbReference type="ARBA" id="ARBA00023136"/>
    </source>
</evidence>
<gene>
    <name evidence="7" type="ORF">DM868_02135</name>
</gene>
<dbReference type="CDD" id="cd06580">
    <property type="entry name" value="TM_PBP1_transp_TpRbsC_like"/>
    <property type="match status" value="1"/>
</dbReference>
<dbReference type="PANTHER" id="PTHR43370">
    <property type="entry name" value="SUGAR ABC TRANSPORTER INTEGRAL MEMBRANE PROTEIN-RELATED"/>
    <property type="match status" value="1"/>
</dbReference>